<reference evidence="2" key="1">
    <citation type="submission" date="2024-05" db="EMBL/GenBank/DDBJ databases">
        <title>Whole genome shotgun sequence of Streptomyces violascens NBRC 12920.</title>
        <authorList>
            <person name="Komaki H."/>
            <person name="Tamura T."/>
        </authorList>
    </citation>
    <scope>NUCLEOTIDE SEQUENCE</scope>
    <source>
        <strain evidence="2">NBRC 12920</strain>
    </source>
</reference>
<name>A0ABQ3R250_9ACTN</name>
<proteinExistence type="predicted"/>
<sequence>MLADLDVPDAALGYEAADEALADTEAVGRFRDGKEAVSHAGSPPSRRAGDGGGAGGQGALRFGARRFLVWHGGAIPRVCRW</sequence>
<dbReference type="EMBL" id="BNDY01000021">
    <property type="protein sequence ID" value="GHI43603.1"/>
    <property type="molecule type" value="Genomic_DNA"/>
</dbReference>
<protein>
    <submittedName>
        <fullName evidence="2">Uncharacterized protein</fullName>
    </submittedName>
</protein>
<gene>
    <name evidence="2" type="ORF">Sviol_80110</name>
</gene>
<dbReference type="Proteomes" id="UP001050808">
    <property type="component" value="Unassembled WGS sequence"/>
</dbReference>
<evidence type="ECO:0000313" key="2">
    <source>
        <dbReference type="EMBL" id="GHI43603.1"/>
    </source>
</evidence>
<evidence type="ECO:0000313" key="3">
    <source>
        <dbReference type="Proteomes" id="UP001050808"/>
    </source>
</evidence>
<accession>A0ABQ3R250</accession>
<comment type="caution">
    <text evidence="2">The sequence shown here is derived from an EMBL/GenBank/DDBJ whole genome shotgun (WGS) entry which is preliminary data.</text>
</comment>
<evidence type="ECO:0000256" key="1">
    <source>
        <dbReference type="SAM" id="MobiDB-lite"/>
    </source>
</evidence>
<keyword evidence="3" id="KW-1185">Reference proteome</keyword>
<organism evidence="2 3">
    <name type="scientific">Streptomyces violascens</name>
    <dbReference type="NCBI Taxonomy" id="67381"/>
    <lineage>
        <taxon>Bacteria</taxon>
        <taxon>Bacillati</taxon>
        <taxon>Actinomycetota</taxon>
        <taxon>Actinomycetes</taxon>
        <taxon>Kitasatosporales</taxon>
        <taxon>Streptomycetaceae</taxon>
        <taxon>Streptomyces</taxon>
    </lineage>
</organism>
<feature type="region of interest" description="Disordered" evidence="1">
    <location>
        <begin position="34"/>
        <end position="56"/>
    </location>
</feature>